<dbReference type="InterPro" id="IPR022764">
    <property type="entry name" value="Peptidase_S54_rhomboid_dom"/>
</dbReference>
<comment type="subcellular location">
    <subcellularLocation>
        <location evidence="1">Membrane</location>
        <topology evidence="1">Multi-pass membrane protein</topology>
    </subcellularLocation>
</comment>
<keyword evidence="7" id="KW-0378">Hydrolase</keyword>
<evidence type="ECO:0000313" key="9">
    <source>
        <dbReference type="Proteomes" id="UP000307517"/>
    </source>
</evidence>
<accession>A0A508YSX9</accession>
<dbReference type="InterPro" id="IPR035952">
    <property type="entry name" value="Rhomboid-like_sf"/>
</dbReference>
<dbReference type="GO" id="GO:0016020">
    <property type="term" value="C:membrane"/>
    <property type="evidence" value="ECO:0007669"/>
    <property type="project" value="UniProtKB-SubCell"/>
</dbReference>
<evidence type="ECO:0000313" key="7">
    <source>
        <dbReference type="EMBL" id="NZA04551.1"/>
    </source>
</evidence>
<keyword evidence="7" id="KW-0645">Protease</keyword>
<keyword evidence="2 5" id="KW-0812">Transmembrane</keyword>
<evidence type="ECO:0000256" key="5">
    <source>
        <dbReference type="SAM" id="Phobius"/>
    </source>
</evidence>
<keyword evidence="3 5" id="KW-1133">Transmembrane helix</keyword>
<evidence type="ECO:0000256" key="4">
    <source>
        <dbReference type="ARBA" id="ARBA00023136"/>
    </source>
</evidence>
<feature type="transmembrane region" description="Helical" evidence="5">
    <location>
        <begin position="21"/>
        <end position="43"/>
    </location>
</feature>
<organism evidence="7 10">
    <name type="scientific">Lacticaseibacillus rhamnosus</name>
    <name type="common">Lactobacillus rhamnosus</name>
    <dbReference type="NCBI Taxonomy" id="47715"/>
    <lineage>
        <taxon>Bacteria</taxon>
        <taxon>Bacillati</taxon>
        <taxon>Bacillota</taxon>
        <taxon>Bacilli</taxon>
        <taxon>Lactobacillales</taxon>
        <taxon>Lactobacillaceae</taxon>
        <taxon>Lacticaseibacillus</taxon>
    </lineage>
</organism>
<dbReference type="Pfam" id="PF01694">
    <property type="entry name" value="Rhomboid"/>
    <property type="match status" value="1"/>
</dbReference>
<protein>
    <submittedName>
        <fullName evidence="7">Rhomboid family intramembrane serine protease</fullName>
    </submittedName>
</protein>
<dbReference type="RefSeq" id="WP_005691389.1">
    <property type="nucleotide sequence ID" value="NZ_CABFNI010000008.1"/>
</dbReference>
<keyword evidence="4 5" id="KW-0472">Membrane</keyword>
<dbReference type="EMBL" id="JACCKI010000003">
    <property type="protein sequence ID" value="NZA04551.1"/>
    <property type="molecule type" value="Genomic_DNA"/>
</dbReference>
<comment type="caution">
    <text evidence="7">The sequence shown here is derived from an EMBL/GenBank/DDBJ whole genome shotgun (WGS) entry which is preliminary data.</text>
</comment>
<dbReference type="Proteomes" id="UP000552935">
    <property type="component" value="Unassembled WGS sequence"/>
</dbReference>
<dbReference type="GO" id="GO:0004252">
    <property type="term" value="F:serine-type endopeptidase activity"/>
    <property type="evidence" value="ECO:0007669"/>
    <property type="project" value="InterPro"/>
</dbReference>
<feature type="transmembrane region" description="Helical" evidence="5">
    <location>
        <begin position="134"/>
        <end position="155"/>
    </location>
</feature>
<reference evidence="8 9" key="1">
    <citation type="submission" date="2019-04" db="EMBL/GenBank/DDBJ databases">
        <title>Genome Announcement to Ensure Probiotic Safety of Lactobacillus rhamnosus UBLR-58.</title>
        <authorList>
            <person name="Sulthana A."/>
            <person name="Lakshmi S.G."/>
            <person name="Madempudi R.S."/>
        </authorList>
    </citation>
    <scope>NUCLEOTIDE SEQUENCE [LARGE SCALE GENOMIC DNA]</scope>
    <source>
        <strain evidence="8 9">UBLR-58</strain>
    </source>
</reference>
<evidence type="ECO:0000256" key="1">
    <source>
        <dbReference type="ARBA" id="ARBA00004141"/>
    </source>
</evidence>
<dbReference type="Proteomes" id="UP000307517">
    <property type="component" value="Unassembled WGS sequence"/>
</dbReference>
<feature type="transmembrane region" description="Helical" evidence="5">
    <location>
        <begin position="75"/>
        <end position="92"/>
    </location>
</feature>
<dbReference type="AlphaFoldDB" id="A0A508YSX9"/>
<evidence type="ECO:0000313" key="10">
    <source>
        <dbReference type="Proteomes" id="UP000552935"/>
    </source>
</evidence>
<gene>
    <name evidence="8" type="ORF">E6L36_12320</name>
    <name evidence="7" type="ORF">H0N82_05380</name>
</gene>
<name>A0A508YSX9_LACRH</name>
<dbReference type="EMBL" id="SSHM01000001">
    <property type="protein sequence ID" value="THC81072.1"/>
    <property type="molecule type" value="Genomic_DNA"/>
</dbReference>
<dbReference type="Gene3D" id="1.20.1540.10">
    <property type="entry name" value="Rhomboid-like"/>
    <property type="match status" value="1"/>
</dbReference>
<reference evidence="7 10" key="2">
    <citation type="submission" date="2020-07" db="EMBL/GenBank/DDBJ databases">
        <title>Organ Donor 1.</title>
        <authorList>
            <person name="Marsh A.J."/>
            <person name="Azcarate-Peril M.A."/>
        </authorList>
    </citation>
    <scope>NUCLEOTIDE SEQUENCE [LARGE SCALE GENOMIC DNA]</scope>
    <source>
        <strain evidence="7 10">AMC0712</strain>
    </source>
</reference>
<sequence>MLAKLRTLNLLSVFLAAKGTLLICCALYFCFLLFSTLTSTFLIPANDLLGDISSISKGELWRIVTSSVYFSDWEPLIKTVLAILMIGPFIEWKIGSRAFVISFFAASWIGAGLICFGFNGIIQSTVGLNTYIDAFYGATLAVYALFPLAGLVFAIKSPPFSLLTKLVTTGAFLGDLILVFWANANRSDPAIVVRIGQLCGVLGGIVCALGIFTLKNLKQRHFFLAKSNN</sequence>
<feature type="transmembrane region" description="Helical" evidence="5">
    <location>
        <begin position="195"/>
        <end position="214"/>
    </location>
</feature>
<evidence type="ECO:0000313" key="8">
    <source>
        <dbReference type="EMBL" id="THC81072.1"/>
    </source>
</evidence>
<evidence type="ECO:0000256" key="2">
    <source>
        <dbReference type="ARBA" id="ARBA00022692"/>
    </source>
</evidence>
<evidence type="ECO:0000256" key="3">
    <source>
        <dbReference type="ARBA" id="ARBA00022989"/>
    </source>
</evidence>
<dbReference type="GO" id="GO:0006508">
    <property type="term" value="P:proteolysis"/>
    <property type="evidence" value="ECO:0007669"/>
    <property type="project" value="UniProtKB-KW"/>
</dbReference>
<proteinExistence type="predicted"/>
<dbReference type="SUPFAM" id="SSF144091">
    <property type="entry name" value="Rhomboid-like"/>
    <property type="match status" value="1"/>
</dbReference>
<feature type="domain" description="Peptidase S54 rhomboid" evidence="6">
    <location>
        <begin position="58"/>
        <end position="211"/>
    </location>
</feature>
<feature type="transmembrane region" description="Helical" evidence="5">
    <location>
        <begin position="99"/>
        <end position="122"/>
    </location>
</feature>
<feature type="transmembrane region" description="Helical" evidence="5">
    <location>
        <begin position="162"/>
        <end position="183"/>
    </location>
</feature>
<evidence type="ECO:0000259" key="6">
    <source>
        <dbReference type="Pfam" id="PF01694"/>
    </source>
</evidence>